<protein>
    <submittedName>
        <fullName evidence="2">Uncharacterized protein</fullName>
    </submittedName>
</protein>
<feature type="region of interest" description="Disordered" evidence="1">
    <location>
        <begin position="267"/>
        <end position="287"/>
    </location>
</feature>
<sequence>MQQRAIRRHRVERTEPTVLRIILEMTDNTIARRFLLDLVKRVVMNFTDQRLRLCGTGQCQFSSFQLPSDGHAKGMRVAHGIGLHEHFAQRIETPAGLQPDRLKQRIALCFGQRPVRTFRRLQKMPFLTQRSAKQAVVMQQTGPCRIVMANQLIALVMLNGVGATIGQAFDNKPLLCHRDRAQRTVVFHQALSASPVPAFKQLPGLAHQVQSPTRVDAFAQQGRSGQTEPDQPICRGLRFGFRATEQTRITTDNRTPCPVIALMGHPRGKRLPGHSSTELHATHGQRTRVNDRQYWRIAVHNRTHDLHP</sequence>
<dbReference type="AlphaFoldDB" id="A0A3M3X375"/>
<name>A0A3M3X375_PSEAP</name>
<organism evidence="2 3">
    <name type="scientific">Pseudomonas syringae pv. aptata</name>
    <dbReference type="NCBI Taxonomy" id="83167"/>
    <lineage>
        <taxon>Bacteria</taxon>
        <taxon>Pseudomonadati</taxon>
        <taxon>Pseudomonadota</taxon>
        <taxon>Gammaproteobacteria</taxon>
        <taxon>Pseudomonadales</taxon>
        <taxon>Pseudomonadaceae</taxon>
        <taxon>Pseudomonas</taxon>
        <taxon>Pseudomonas syringae</taxon>
    </lineage>
</organism>
<dbReference type="EMBL" id="RBPX01000202">
    <property type="protein sequence ID" value="RMO64477.1"/>
    <property type="molecule type" value="Genomic_DNA"/>
</dbReference>
<evidence type="ECO:0000256" key="1">
    <source>
        <dbReference type="SAM" id="MobiDB-lite"/>
    </source>
</evidence>
<proteinExistence type="predicted"/>
<gene>
    <name evidence="2" type="ORF">ALQ37_200002</name>
</gene>
<reference evidence="2 3" key="1">
    <citation type="submission" date="2018-08" db="EMBL/GenBank/DDBJ databases">
        <title>Recombination of ecologically and evolutionarily significant loci maintains genetic cohesion in the Pseudomonas syringae species complex.</title>
        <authorList>
            <person name="Dillon M."/>
            <person name="Thakur S."/>
            <person name="Almeida R.N.D."/>
            <person name="Weir B.S."/>
            <person name="Guttman D.S."/>
        </authorList>
    </citation>
    <scope>NUCLEOTIDE SEQUENCE [LARGE SCALE GENOMIC DNA]</scope>
    <source>
        <strain evidence="2 3">ICMP 4388</strain>
    </source>
</reference>
<evidence type="ECO:0000313" key="3">
    <source>
        <dbReference type="Proteomes" id="UP000274541"/>
    </source>
</evidence>
<comment type="caution">
    <text evidence="2">The sequence shown here is derived from an EMBL/GenBank/DDBJ whole genome shotgun (WGS) entry which is preliminary data.</text>
</comment>
<accession>A0A3M3X375</accession>
<dbReference type="Proteomes" id="UP000274541">
    <property type="component" value="Unassembled WGS sequence"/>
</dbReference>
<evidence type="ECO:0000313" key="2">
    <source>
        <dbReference type="EMBL" id="RMO64477.1"/>
    </source>
</evidence>